<protein>
    <submittedName>
        <fullName evidence="2">Uncharacterized protein</fullName>
    </submittedName>
</protein>
<evidence type="ECO:0000256" key="1">
    <source>
        <dbReference type="SAM" id="MobiDB-lite"/>
    </source>
</evidence>
<comment type="caution">
    <text evidence="2">The sequence shown here is derived from an EMBL/GenBank/DDBJ whole genome shotgun (WGS) entry which is preliminary data.</text>
</comment>
<gene>
    <name evidence="2" type="ORF">PHLCEN_2v9414</name>
</gene>
<accession>A0A2R6NQV8</accession>
<dbReference type="Proteomes" id="UP000186601">
    <property type="component" value="Unassembled WGS sequence"/>
</dbReference>
<evidence type="ECO:0000313" key="3">
    <source>
        <dbReference type="Proteomes" id="UP000186601"/>
    </source>
</evidence>
<organism evidence="2 3">
    <name type="scientific">Hermanssonia centrifuga</name>
    <dbReference type="NCBI Taxonomy" id="98765"/>
    <lineage>
        <taxon>Eukaryota</taxon>
        <taxon>Fungi</taxon>
        <taxon>Dikarya</taxon>
        <taxon>Basidiomycota</taxon>
        <taxon>Agaricomycotina</taxon>
        <taxon>Agaricomycetes</taxon>
        <taxon>Polyporales</taxon>
        <taxon>Meruliaceae</taxon>
        <taxon>Hermanssonia</taxon>
    </lineage>
</organism>
<evidence type="ECO:0000313" key="2">
    <source>
        <dbReference type="EMBL" id="PSR75000.1"/>
    </source>
</evidence>
<sequence length="113" mass="12413">MPSDQMMYVGGVPKGDAMKEKGKRELSPCMRNQGSSSQVSFGRREEIIEAGVSVSMSGFVKIPPPKLLALKAVDISVPAAVFGPQWHQGKIFEDEAQKLYWKSCDAAHPARMF</sequence>
<feature type="compositionally biased region" description="Basic and acidic residues" evidence="1">
    <location>
        <begin position="16"/>
        <end position="26"/>
    </location>
</feature>
<dbReference type="EMBL" id="MLYV02000940">
    <property type="protein sequence ID" value="PSR75000.1"/>
    <property type="molecule type" value="Genomic_DNA"/>
</dbReference>
<keyword evidence="3" id="KW-1185">Reference proteome</keyword>
<reference evidence="2 3" key="1">
    <citation type="submission" date="2018-02" db="EMBL/GenBank/DDBJ databases">
        <title>Genome sequence of the basidiomycete white-rot fungus Phlebia centrifuga.</title>
        <authorList>
            <person name="Granchi Z."/>
            <person name="Peng M."/>
            <person name="de Vries R.P."/>
            <person name="Hilden K."/>
            <person name="Makela M.R."/>
            <person name="Grigoriev I."/>
            <person name="Riley R."/>
        </authorList>
    </citation>
    <scope>NUCLEOTIDE SEQUENCE [LARGE SCALE GENOMIC DNA]</scope>
    <source>
        <strain evidence="2 3">FBCC195</strain>
    </source>
</reference>
<name>A0A2R6NQV8_9APHY</name>
<feature type="compositionally biased region" description="Polar residues" evidence="1">
    <location>
        <begin position="30"/>
        <end position="40"/>
    </location>
</feature>
<dbReference type="AlphaFoldDB" id="A0A2R6NQV8"/>
<proteinExistence type="predicted"/>
<feature type="region of interest" description="Disordered" evidence="1">
    <location>
        <begin position="1"/>
        <end position="40"/>
    </location>
</feature>